<dbReference type="GO" id="GO:0017116">
    <property type="term" value="F:single-stranded DNA helicase activity"/>
    <property type="evidence" value="ECO:0007669"/>
    <property type="project" value="TreeGrafter"/>
</dbReference>
<dbReference type="OrthoDB" id="416437at2759"/>
<feature type="compositionally biased region" description="Polar residues" evidence="3">
    <location>
        <begin position="302"/>
        <end position="336"/>
    </location>
</feature>
<name>A0A2G9SG97_AQUCT</name>
<evidence type="ECO:0000256" key="1">
    <source>
        <dbReference type="ARBA" id="ARBA00022741"/>
    </source>
</evidence>
<dbReference type="InterPro" id="IPR027417">
    <property type="entry name" value="P-loop_NTPase"/>
</dbReference>
<keyword evidence="6" id="KW-1185">Reference proteome</keyword>
<dbReference type="InterPro" id="IPR050534">
    <property type="entry name" value="Coronavir_polyprotein_1ab"/>
</dbReference>
<keyword evidence="1" id="KW-0547">Nucleotide-binding</keyword>
<feature type="region of interest" description="Disordered" evidence="3">
    <location>
        <begin position="286"/>
        <end position="396"/>
    </location>
</feature>
<dbReference type="InterPro" id="IPR027785">
    <property type="entry name" value="UvrD-like_helicase_C"/>
</dbReference>
<accession>A0A2G9SG97</accession>
<dbReference type="EMBL" id="KV924636">
    <property type="protein sequence ID" value="PIO39125.1"/>
    <property type="molecule type" value="Genomic_DNA"/>
</dbReference>
<gene>
    <name evidence="5" type="ORF">AB205_0160250</name>
</gene>
<feature type="compositionally biased region" description="Polar residues" evidence="3">
    <location>
        <begin position="354"/>
        <end position="365"/>
    </location>
</feature>
<evidence type="ECO:0000256" key="2">
    <source>
        <dbReference type="ARBA" id="ARBA00022840"/>
    </source>
</evidence>
<evidence type="ECO:0000256" key="3">
    <source>
        <dbReference type="SAM" id="MobiDB-lite"/>
    </source>
</evidence>
<dbReference type="Pfam" id="PF13538">
    <property type="entry name" value="UvrD_C_2"/>
    <property type="match status" value="1"/>
</dbReference>
<dbReference type="PANTHER" id="PTHR43788">
    <property type="entry name" value="DNA2/NAM7 HELICASE FAMILY MEMBER"/>
    <property type="match status" value="1"/>
</dbReference>
<keyword evidence="2" id="KW-0067">ATP-binding</keyword>
<dbReference type="PANTHER" id="PTHR43788:SF6">
    <property type="entry name" value="DNA HELICASE B"/>
    <property type="match status" value="1"/>
</dbReference>
<dbReference type="GO" id="GO:2000042">
    <property type="term" value="P:negative regulation of double-strand break repair via homologous recombination"/>
    <property type="evidence" value="ECO:0007669"/>
    <property type="project" value="TreeGrafter"/>
</dbReference>
<dbReference type="AlphaFoldDB" id="A0A2G9SG97"/>
<dbReference type="SUPFAM" id="SSF52540">
    <property type="entry name" value="P-loop containing nucleoside triphosphate hydrolases"/>
    <property type="match status" value="1"/>
</dbReference>
<dbReference type="Gene3D" id="3.40.50.300">
    <property type="entry name" value="P-loop containing nucleotide triphosphate hydrolases"/>
    <property type="match status" value="1"/>
</dbReference>
<evidence type="ECO:0000313" key="6">
    <source>
        <dbReference type="Proteomes" id="UP000228934"/>
    </source>
</evidence>
<reference evidence="6" key="1">
    <citation type="journal article" date="2017" name="Nat. Commun.">
        <title>The North American bullfrog draft genome provides insight into hormonal regulation of long noncoding RNA.</title>
        <authorList>
            <person name="Hammond S.A."/>
            <person name="Warren R.L."/>
            <person name="Vandervalk B.P."/>
            <person name="Kucuk E."/>
            <person name="Khan H."/>
            <person name="Gibb E.A."/>
            <person name="Pandoh P."/>
            <person name="Kirk H."/>
            <person name="Zhao Y."/>
            <person name="Jones M."/>
            <person name="Mungall A.J."/>
            <person name="Coope R."/>
            <person name="Pleasance S."/>
            <person name="Moore R.A."/>
            <person name="Holt R.A."/>
            <person name="Round J.M."/>
            <person name="Ohora S."/>
            <person name="Walle B.V."/>
            <person name="Veldhoen N."/>
            <person name="Helbing C.C."/>
            <person name="Birol I."/>
        </authorList>
    </citation>
    <scope>NUCLEOTIDE SEQUENCE [LARGE SCALE GENOMIC DNA]</scope>
</reference>
<evidence type="ECO:0000259" key="4">
    <source>
        <dbReference type="Pfam" id="PF13538"/>
    </source>
</evidence>
<protein>
    <recommendedName>
        <fullName evidence="4">UvrD-like helicase C-terminal domain-containing protein</fullName>
    </recommendedName>
</protein>
<organism evidence="5 6">
    <name type="scientific">Aquarana catesbeiana</name>
    <name type="common">American bullfrog</name>
    <name type="synonym">Rana catesbeiana</name>
    <dbReference type="NCBI Taxonomy" id="8400"/>
    <lineage>
        <taxon>Eukaryota</taxon>
        <taxon>Metazoa</taxon>
        <taxon>Chordata</taxon>
        <taxon>Craniata</taxon>
        <taxon>Vertebrata</taxon>
        <taxon>Euteleostomi</taxon>
        <taxon>Amphibia</taxon>
        <taxon>Batrachia</taxon>
        <taxon>Anura</taxon>
        <taxon>Neobatrachia</taxon>
        <taxon>Ranoidea</taxon>
        <taxon>Ranidae</taxon>
        <taxon>Aquarana</taxon>
    </lineage>
</organism>
<sequence length="426" mass="48066">MLCIELMPILQNINHVFFSSISNQQCLDFDAVLHFDGNKKPAEMPSEEKKCILVSLADESELNDLGKDCLLINELCCTHYSGHTMKNSRNRYDFRCGDKVCCTKNAYVKDLLSRSRTRYADQNENDPMKQSSDVVCCTNNDYIGFLPTMSRSQCSDQNNADHMTQSQEKCADDERICNGEIFYITNDVEKDKIRDLTLSDGEEREYTLNYKALRSRSGLNYAWARTIHTFQGSEEDTVVYVLGTAGRQNWKHVYTAVTRGRKHVYIIANSAQLDLAIANKSRERKTRLQQRLKDSLSKSGAWPQSGTSASTKPVKIQMTQDKPAVSSQEHPYTQLKSPPRFRCSSVPTTPDKATLSSPSGSPVNRESSLLEESSSQKRAGIPVHGMETPSKLYRPENSMNVAEISPSSRLQNLSIHSSCNKQLFDH</sequence>
<proteinExistence type="predicted"/>
<dbReference type="Proteomes" id="UP000228934">
    <property type="component" value="Unassembled WGS sequence"/>
</dbReference>
<feature type="domain" description="UvrD-like helicase C-terminal" evidence="4">
    <location>
        <begin position="221"/>
        <end position="267"/>
    </location>
</feature>
<dbReference type="GO" id="GO:0005524">
    <property type="term" value="F:ATP binding"/>
    <property type="evidence" value="ECO:0007669"/>
    <property type="project" value="UniProtKB-KW"/>
</dbReference>
<evidence type="ECO:0000313" key="5">
    <source>
        <dbReference type="EMBL" id="PIO39125.1"/>
    </source>
</evidence>
<dbReference type="CDD" id="cd18809">
    <property type="entry name" value="SF1_C_RecD"/>
    <property type="match status" value="1"/>
</dbReference>